<keyword evidence="2" id="KW-0812">Transmembrane</keyword>
<reference evidence="4" key="2">
    <citation type="journal article" date="2021" name="Genome Biol. Evol.">
        <title>Developing a high-quality reference genome for a parasitic bivalve with doubly uniparental inheritance (Bivalvia: Unionida).</title>
        <authorList>
            <person name="Smith C.H."/>
        </authorList>
    </citation>
    <scope>NUCLEOTIDE SEQUENCE</scope>
    <source>
        <strain evidence="4">CHS0354</strain>
        <tissue evidence="4">Mantle</tissue>
    </source>
</reference>
<feature type="chain" id="PRO_5041976314" evidence="3">
    <location>
        <begin position="27"/>
        <end position="232"/>
    </location>
</feature>
<feature type="region of interest" description="Disordered" evidence="1">
    <location>
        <begin position="101"/>
        <end position="123"/>
    </location>
</feature>
<keyword evidence="3" id="KW-0732">Signal</keyword>
<feature type="signal peptide" evidence="3">
    <location>
        <begin position="1"/>
        <end position="26"/>
    </location>
</feature>
<keyword evidence="5" id="KW-1185">Reference proteome</keyword>
<proteinExistence type="predicted"/>
<sequence>MFQSCLRGCGCGSCSMFIIFMVPSCAKRCLSVSNTITSAFDCEHGCCGVGYQQYCCEKDDHWNPEMVFGTVLGGLAALLSLMTCTVIIIKACNHTKMRTGNTDGRTSADMLQRSSPHQPEMRQGCNPHQNVNHLFTSASVTLPPPYLDKPPPYIVSEVDTNPTAQNMQLPNPSLHARYSDLVPLRQQSGQSRDSRQRPQSAVSLPPPYTEIVQTMAEPPQYTSLTDHDRIIY</sequence>
<evidence type="ECO:0000313" key="5">
    <source>
        <dbReference type="Proteomes" id="UP001195483"/>
    </source>
</evidence>
<organism evidence="4 5">
    <name type="scientific">Potamilus streckersoni</name>
    <dbReference type="NCBI Taxonomy" id="2493646"/>
    <lineage>
        <taxon>Eukaryota</taxon>
        <taxon>Metazoa</taxon>
        <taxon>Spiralia</taxon>
        <taxon>Lophotrochozoa</taxon>
        <taxon>Mollusca</taxon>
        <taxon>Bivalvia</taxon>
        <taxon>Autobranchia</taxon>
        <taxon>Heteroconchia</taxon>
        <taxon>Palaeoheterodonta</taxon>
        <taxon>Unionida</taxon>
        <taxon>Unionoidea</taxon>
        <taxon>Unionidae</taxon>
        <taxon>Ambleminae</taxon>
        <taxon>Lampsilini</taxon>
        <taxon>Potamilus</taxon>
    </lineage>
</organism>
<reference evidence="4" key="1">
    <citation type="journal article" date="2021" name="Genome Biol. Evol.">
        <title>A High-Quality Reference Genome for a Parasitic Bivalve with Doubly Uniparental Inheritance (Bivalvia: Unionida).</title>
        <authorList>
            <person name="Smith C.H."/>
        </authorList>
    </citation>
    <scope>NUCLEOTIDE SEQUENCE</scope>
    <source>
        <strain evidence="4">CHS0354</strain>
    </source>
</reference>
<name>A0AAE0T1U2_9BIVA</name>
<keyword evidence="2" id="KW-1133">Transmembrane helix</keyword>
<evidence type="ECO:0000313" key="4">
    <source>
        <dbReference type="EMBL" id="KAK3602270.1"/>
    </source>
</evidence>
<dbReference type="Proteomes" id="UP001195483">
    <property type="component" value="Unassembled WGS sequence"/>
</dbReference>
<protein>
    <submittedName>
        <fullName evidence="4">Uncharacterized protein</fullName>
    </submittedName>
</protein>
<reference evidence="4" key="3">
    <citation type="submission" date="2023-05" db="EMBL/GenBank/DDBJ databases">
        <authorList>
            <person name="Smith C.H."/>
        </authorList>
    </citation>
    <scope>NUCLEOTIDE SEQUENCE</scope>
    <source>
        <strain evidence="4">CHS0354</strain>
        <tissue evidence="4">Mantle</tissue>
    </source>
</reference>
<feature type="transmembrane region" description="Helical" evidence="2">
    <location>
        <begin position="67"/>
        <end position="89"/>
    </location>
</feature>
<dbReference type="EMBL" id="JAEAOA010001089">
    <property type="protein sequence ID" value="KAK3602270.1"/>
    <property type="molecule type" value="Genomic_DNA"/>
</dbReference>
<evidence type="ECO:0000256" key="3">
    <source>
        <dbReference type="SAM" id="SignalP"/>
    </source>
</evidence>
<evidence type="ECO:0000256" key="2">
    <source>
        <dbReference type="SAM" id="Phobius"/>
    </source>
</evidence>
<accession>A0AAE0T1U2</accession>
<keyword evidence="2" id="KW-0472">Membrane</keyword>
<evidence type="ECO:0000256" key="1">
    <source>
        <dbReference type="SAM" id="MobiDB-lite"/>
    </source>
</evidence>
<comment type="caution">
    <text evidence="4">The sequence shown here is derived from an EMBL/GenBank/DDBJ whole genome shotgun (WGS) entry which is preliminary data.</text>
</comment>
<feature type="region of interest" description="Disordered" evidence="1">
    <location>
        <begin position="185"/>
        <end position="206"/>
    </location>
</feature>
<dbReference type="AlphaFoldDB" id="A0AAE0T1U2"/>
<gene>
    <name evidence="4" type="ORF">CHS0354_017649</name>
</gene>